<dbReference type="AlphaFoldDB" id="J7RBQ2"/>
<dbReference type="EMBL" id="HE978323">
    <property type="protein sequence ID" value="CCK72320.1"/>
    <property type="molecule type" value="Genomic_DNA"/>
</dbReference>
<feature type="compositionally biased region" description="Polar residues" evidence="2">
    <location>
        <begin position="151"/>
        <end position="167"/>
    </location>
</feature>
<dbReference type="InterPro" id="IPR036612">
    <property type="entry name" value="KH_dom_type_1_sf"/>
</dbReference>
<feature type="compositionally biased region" description="Basic and acidic residues" evidence="2">
    <location>
        <begin position="530"/>
        <end position="545"/>
    </location>
</feature>
<keyword evidence="1" id="KW-0694">RNA-binding</keyword>
<feature type="compositionally biased region" description="Basic and acidic residues" evidence="2">
    <location>
        <begin position="676"/>
        <end position="695"/>
    </location>
</feature>
<feature type="compositionally biased region" description="Basic and acidic residues" evidence="2">
    <location>
        <begin position="119"/>
        <end position="128"/>
    </location>
</feature>
<dbReference type="Gene3D" id="3.30.310.210">
    <property type="match status" value="1"/>
</dbReference>
<feature type="compositionally biased region" description="Low complexity" evidence="2">
    <location>
        <begin position="748"/>
        <end position="757"/>
    </location>
</feature>
<feature type="compositionally biased region" description="Polar residues" evidence="2">
    <location>
        <begin position="588"/>
        <end position="604"/>
    </location>
</feature>
<dbReference type="HOGENOM" id="CLU_364102_0_0_1"/>
<keyword evidence="5" id="KW-1185">Reference proteome</keyword>
<protein>
    <recommendedName>
        <fullName evidence="3">K Homology domain-containing protein</fullName>
    </recommendedName>
</protein>
<dbReference type="GeneID" id="34528075"/>
<feature type="compositionally biased region" description="Low complexity" evidence="2">
    <location>
        <begin position="421"/>
        <end position="432"/>
    </location>
</feature>
<proteinExistence type="predicted"/>
<name>J7RBQ2_HUIN7</name>
<dbReference type="OrthoDB" id="442947at2759"/>
<feature type="region of interest" description="Disordered" evidence="2">
    <location>
        <begin position="147"/>
        <end position="187"/>
    </location>
</feature>
<accession>J7RBQ2</accession>
<feature type="domain" description="K Homology" evidence="3">
    <location>
        <begin position="299"/>
        <end position="370"/>
    </location>
</feature>
<feature type="compositionally biased region" description="Basic and acidic residues" evidence="2">
    <location>
        <begin position="605"/>
        <end position="615"/>
    </location>
</feature>
<dbReference type="eggNOG" id="KOG2190">
    <property type="taxonomic scope" value="Eukaryota"/>
</dbReference>
<evidence type="ECO:0000313" key="4">
    <source>
        <dbReference type="EMBL" id="CCK72320.1"/>
    </source>
</evidence>
<feature type="region of interest" description="Disordered" evidence="2">
    <location>
        <begin position="401"/>
        <end position="767"/>
    </location>
</feature>
<gene>
    <name evidence="4" type="primary">KNAG0J02400</name>
    <name evidence="4" type="ordered locus">KNAG_0J02400</name>
</gene>
<dbReference type="InterPro" id="IPR004087">
    <property type="entry name" value="KH_dom"/>
</dbReference>
<evidence type="ECO:0000313" key="5">
    <source>
        <dbReference type="Proteomes" id="UP000006310"/>
    </source>
</evidence>
<dbReference type="GO" id="GO:0003723">
    <property type="term" value="F:RNA binding"/>
    <property type="evidence" value="ECO:0007669"/>
    <property type="project" value="UniProtKB-UniRule"/>
</dbReference>
<reference evidence="4 5" key="1">
    <citation type="journal article" date="2011" name="Proc. Natl. Acad. Sci. U.S.A.">
        <title>Evolutionary erosion of yeast sex chromosomes by mating-type switching accidents.</title>
        <authorList>
            <person name="Gordon J.L."/>
            <person name="Armisen D."/>
            <person name="Proux-Wera E."/>
            <person name="Oheigeartaigh S.S."/>
            <person name="Byrne K.P."/>
            <person name="Wolfe K.H."/>
        </authorList>
    </citation>
    <scope>NUCLEOTIDE SEQUENCE [LARGE SCALE GENOMIC DNA]</scope>
    <source>
        <strain evidence="5">ATCC MYA-139 / BCRC 22969 / CBS 8797 / CCRC 22969 / KCTC 17520 / NBRC 10181 / NCYC 3082</strain>
    </source>
</reference>
<evidence type="ECO:0000256" key="1">
    <source>
        <dbReference type="PROSITE-ProRule" id="PRU00117"/>
    </source>
</evidence>
<sequence length="767" mass="84149">MALGLHPVFSGPFRYGFPPNSNNGWSLQASGQLPLHICSVSLDGSVPQSFWEDSVSRNCLYQVLQSNALQQQRLLIGSGAVSASSTLWDFDVPAVGPSAVREPATLQSTVPELGNQDSECEREVVPETKITTDSDLSPLLNKHENCKRRNSVNAGGSATVPSNTMPKNKTAEVKSNGKNANSKKRRDAEDIQDIRLRFLISNHEAEMLLGPDSITLQLIRKTFQIKMAITRKREDCSDRLLLCRGEPKNLSSALAFVVGTLVDSIEPALRNKYQAYRFLKQWMGSPSEEKFPHVDDLSDVYTIHIVASNSQLSRVFGKNGAVLSSLHRRYDVKMLATREFLPDSDERILEIQGIAKSIAEAALHVGKILARRGNDIEYFNERYYYPHNPKRDAMNFNASALQRSKPSTAREQTQGHARPKSNSSSSVQVDNSDTNRDQRVNGARSKSYPPPARKGKTDTTMGQSDNDTGFKSTASAGQKHKAGAGKEQSNNNTGSKSNALPGQKDKASTGKEQSVNDTRSKLSRSSAQKSKVDATREHSDKDTGSKSDASLGQKDKERAGKGQSGNDSRSKLNSSPGQKCKADAMRGQPNNWTRAKSNASQLQKGKTDAKKEQFRNHIRSKSNSSPLQKGKADVKKEQSRNQVRSKSNTSSSQRGKGGTTKEQPANETGPESNTDLSDKGKADVTKQQLDSDRSKANGSPLQKGKSDLKKDRLHNHTRSKSNSSQTDRVEPVSTARTKKQSHNDSRSKVNSSSSQKSKTSRHIDESI</sequence>
<feature type="compositionally biased region" description="Basic and acidic residues" evidence="2">
    <location>
        <begin position="630"/>
        <end position="639"/>
    </location>
</feature>
<dbReference type="SMART" id="SM00322">
    <property type="entry name" value="KH"/>
    <property type="match status" value="2"/>
</dbReference>
<dbReference type="KEGG" id="kng:KNAG_0J02400"/>
<feature type="compositionally biased region" description="Polar residues" evidence="2">
    <location>
        <begin position="487"/>
        <end position="500"/>
    </location>
</feature>
<evidence type="ECO:0000256" key="2">
    <source>
        <dbReference type="SAM" id="MobiDB-lite"/>
    </source>
</evidence>
<dbReference type="PROSITE" id="PS50084">
    <property type="entry name" value="KH_TYPE_1"/>
    <property type="match status" value="1"/>
</dbReference>
<organism evidence="4 5">
    <name type="scientific">Huiozyma naganishii (strain ATCC MYA-139 / BCRC 22969 / CBS 8797 / KCTC 17520 / NBRC 10181 / NCYC 3082 / Yp74L-3)</name>
    <name type="common">Yeast</name>
    <name type="synonym">Kazachstania naganishii</name>
    <dbReference type="NCBI Taxonomy" id="1071383"/>
    <lineage>
        <taxon>Eukaryota</taxon>
        <taxon>Fungi</taxon>
        <taxon>Dikarya</taxon>
        <taxon>Ascomycota</taxon>
        <taxon>Saccharomycotina</taxon>
        <taxon>Saccharomycetes</taxon>
        <taxon>Saccharomycetales</taxon>
        <taxon>Saccharomycetaceae</taxon>
        <taxon>Huiozyma</taxon>
    </lineage>
</organism>
<feature type="compositionally biased region" description="Polar residues" evidence="2">
    <location>
        <begin position="640"/>
        <end position="675"/>
    </location>
</feature>
<feature type="compositionally biased region" description="Polar residues" evidence="2">
    <location>
        <begin position="458"/>
        <end position="476"/>
    </location>
</feature>
<dbReference type="Proteomes" id="UP000006310">
    <property type="component" value="Chromosome 10"/>
</dbReference>
<feature type="region of interest" description="Disordered" evidence="2">
    <location>
        <begin position="106"/>
        <end position="128"/>
    </location>
</feature>
<evidence type="ECO:0000259" key="3">
    <source>
        <dbReference type="SMART" id="SM00322"/>
    </source>
</evidence>
<feature type="domain" description="K Homology" evidence="3">
    <location>
        <begin position="192"/>
        <end position="262"/>
    </location>
</feature>
<dbReference type="STRING" id="1071383.J7RBQ2"/>
<feature type="compositionally biased region" description="Polar residues" evidence="2">
    <location>
        <begin position="510"/>
        <end position="529"/>
    </location>
</feature>
<feature type="compositionally biased region" description="Polar residues" evidence="2">
    <location>
        <begin position="564"/>
        <end position="577"/>
    </location>
</feature>
<reference evidence="5" key="2">
    <citation type="submission" date="2012-08" db="EMBL/GenBank/DDBJ databases">
        <title>Genome sequence of Kazachstania naganishii.</title>
        <authorList>
            <person name="Gordon J.L."/>
            <person name="Armisen D."/>
            <person name="Proux-Wera E."/>
            <person name="OhEigeartaigh S.S."/>
            <person name="Byrne K.P."/>
            <person name="Wolfe K.H."/>
        </authorList>
    </citation>
    <scope>NUCLEOTIDE SEQUENCE [LARGE SCALE GENOMIC DNA]</scope>
    <source>
        <strain evidence="5">ATCC MYA-139 / BCRC 22969 / CBS 8797 / CCRC 22969 / KCTC 17520 / NBRC 10181 / NCYC 3082</strain>
    </source>
</reference>
<dbReference type="RefSeq" id="XP_022466565.1">
    <property type="nucleotide sequence ID" value="XM_022610250.1"/>
</dbReference>
<dbReference type="SUPFAM" id="SSF54791">
    <property type="entry name" value="Eukaryotic type KH-domain (KH-domain type I)"/>
    <property type="match status" value="2"/>
</dbReference>
<feature type="compositionally biased region" description="Polar residues" evidence="2">
    <location>
        <begin position="401"/>
        <end position="415"/>
    </location>
</feature>